<dbReference type="InterPro" id="IPR022791">
    <property type="entry name" value="L-PG_synthase/AglD"/>
</dbReference>
<accession>A0A554WPD5</accession>
<keyword evidence="4 6" id="KW-1133">Transmembrane helix</keyword>
<protein>
    <recommendedName>
        <fullName evidence="9">Lysylphosphatidylglycerol synthase TM region</fullName>
    </recommendedName>
</protein>
<feature type="transmembrane region" description="Helical" evidence="6">
    <location>
        <begin position="128"/>
        <end position="150"/>
    </location>
</feature>
<feature type="transmembrane region" description="Helical" evidence="6">
    <location>
        <begin position="12"/>
        <end position="30"/>
    </location>
</feature>
<name>A0A554WPD5_9BURK</name>
<dbReference type="RefSeq" id="WP_143894960.1">
    <property type="nucleotide sequence ID" value="NZ_VJND01000007.1"/>
</dbReference>
<feature type="transmembrane region" description="Helical" evidence="6">
    <location>
        <begin position="245"/>
        <end position="265"/>
    </location>
</feature>
<dbReference type="PANTHER" id="PTHR40277:SF1">
    <property type="entry name" value="BLL5419 PROTEIN"/>
    <property type="match status" value="1"/>
</dbReference>
<evidence type="ECO:0000313" key="7">
    <source>
        <dbReference type="EMBL" id="TSE25441.1"/>
    </source>
</evidence>
<evidence type="ECO:0000256" key="4">
    <source>
        <dbReference type="ARBA" id="ARBA00022989"/>
    </source>
</evidence>
<dbReference type="PANTHER" id="PTHR40277">
    <property type="entry name" value="BLL5419 PROTEIN"/>
    <property type="match status" value="1"/>
</dbReference>
<feature type="transmembrane region" description="Helical" evidence="6">
    <location>
        <begin position="42"/>
        <end position="62"/>
    </location>
</feature>
<keyword evidence="3 6" id="KW-0812">Transmembrane</keyword>
<dbReference type="GO" id="GO:0005886">
    <property type="term" value="C:plasma membrane"/>
    <property type="evidence" value="ECO:0007669"/>
    <property type="project" value="UniProtKB-SubCell"/>
</dbReference>
<feature type="transmembrane region" description="Helical" evidence="6">
    <location>
        <begin position="277"/>
        <end position="302"/>
    </location>
</feature>
<evidence type="ECO:0000313" key="8">
    <source>
        <dbReference type="Proteomes" id="UP000320225"/>
    </source>
</evidence>
<sequence>MSAAARPLARRLLRLAVSLSILAALLAWVGPRSLLESLAQAAPGWVAAGVALALLANSVCAWRWRALARRLGHEVTPGWAWVAYLRGQALNAVLPGATVGGDVWRAWALHRAGMPLARASASVVLDRLSGLWALVLLGGAVLLPALMAGLPPGAWPGLQALATPALAGLLGVATLALALAPLALLRAGARVPWARRPWWRGWRELAQRDPVGLWAQQLRLSLVAQAATVAALAAAARALDLPLAWWWLVPAATPIFIAAALPVGLGGWGTREAAAAAVLGLLGVPAAQAVAVSVLFGLYPLLQAPLGLLPLPRAEAPAGPARP</sequence>
<organism evidence="7 8">
    <name type="scientific">Tepidimonas sediminis</name>
    <dbReference type="NCBI Taxonomy" id="2588941"/>
    <lineage>
        <taxon>Bacteria</taxon>
        <taxon>Pseudomonadati</taxon>
        <taxon>Pseudomonadota</taxon>
        <taxon>Betaproteobacteria</taxon>
        <taxon>Burkholderiales</taxon>
        <taxon>Tepidimonas</taxon>
    </lineage>
</organism>
<comment type="subcellular location">
    <subcellularLocation>
        <location evidence="1">Cell membrane</location>
        <topology evidence="1">Multi-pass membrane protein</topology>
    </subcellularLocation>
</comment>
<keyword evidence="5 6" id="KW-0472">Membrane</keyword>
<evidence type="ECO:0000256" key="3">
    <source>
        <dbReference type="ARBA" id="ARBA00022692"/>
    </source>
</evidence>
<dbReference type="EMBL" id="VJND01000007">
    <property type="protein sequence ID" value="TSE25441.1"/>
    <property type="molecule type" value="Genomic_DNA"/>
</dbReference>
<evidence type="ECO:0000256" key="1">
    <source>
        <dbReference type="ARBA" id="ARBA00004651"/>
    </source>
</evidence>
<keyword evidence="2" id="KW-1003">Cell membrane</keyword>
<evidence type="ECO:0000256" key="2">
    <source>
        <dbReference type="ARBA" id="ARBA00022475"/>
    </source>
</evidence>
<feature type="transmembrane region" description="Helical" evidence="6">
    <location>
        <begin position="218"/>
        <end position="239"/>
    </location>
</feature>
<evidence type="ECO:0000256" key="6">
    <source>
        <dbReference type="SAM" id="Phobius"/>
    </source>
</evidence>
<gene>
    <name evidence="7" type="ORF">Tsedi_01358</name>
</gene>
<feature type="transmembrane region" description="Helical" evidence="6">
    <location>
        <begin position="162"/>
        <end position="185"/>
    </location>
</feature>
<dbReference type="Pfam" id="PF03706">
    <property type="entry name" value="LPG_synthase_TM"/>
    <property type="match status" value="1"/>
</dbReference>
<reference evidence="7 8" key="1">
    <citation type="submission" date="2019-07" db="EMBL/GenBank/DDBJ databases">
        <title>Tepidimonas sediminis YIM 72259 draft genome.</title>
        <authorList>
            <person name="Da Costa M.S."/>
            <person name="Froufe H.J.C."/>
            <person name="Egas C."/>
            <person name="Albuquerque L."/>
        </authorList>
    </citation>
    <scope>NUCLEOTIDE SEQUENCE [LARGE SCALE GENOMIC DNA]</scope>
    <source>
        <strain evidence="7 8">YIM 72259</strain>
    </source>
</reference>
<dbReference type="OrthoDB" id="9150608at2"/>
<evidence type="ECO:0000256" key="5">
    <source>
        <dbReference type="ARBA" id="ARBA00023136"/>
    </source>
</evidence>
<dbReference type="Proteomes" id="UP000320225">
    <property type="component" value="Unassembled WGS sequence"/>
</dbReference>
<keyword evidence="8" id="KW-1185">Reference proteome</keyword>
<proteinExistence type="predicted"/>
<evidence type="ECO:0008006" key="9">
    <source>
        <dbReference type="Google" id="ProtNLM"/>
    </source>
</evidence>
<dbReference type="AlphaFoldDB" id="A0A554WPD5"/>
<comment type="caution">
    <text evidence="7">The sequence shown here is derived from an EMBL/GenBank/DDBJ whole genome shotgun (WGS) entry which is preliminary data.</text>
</comment>